<protein>
    <submittedName>
        <fullName evidence="7">Zinc finger domain-containing protein</fullName>
    </submittedName>
</protein>
<evidence type="ECO:0000256" key="2">
    <source>
        <dbReference type="ARBA" id="ARBA00022737"/>
    </source>
</evidence>
<dbReference type="InterPro" id="IPR036236">
    <property type="entry name" value="Znf_C2H2_sf"/>
</dbReference>
<evidence type="ECO:0000256" key="5">
    <source>
        <dbReference type="PROSITE-ProRule" id="PRU00042"/>
    </source>
</evidence>
<reference evidence="7 8" key="1">
    <citation type="journal article" date="2012" name="Proc. Natl. Acad. Sci. U.S.A.">
        <title>Gain and loss of multiple functionally related, horizontally transferred genes in the reduced genomes of two microsporidian parasites.</title>
        <authorList>
            <person name="Pombert J.-F."/>
            <person name="Selman M."/>
            <person name="Burki F."/>
            <person name="Bardell F.T."/>
            <person name="Farinelli L."/>
            <person name="Solter L.F."/>
            <person name="Whitman D.W."/>
            <person name="Weiss L.M."/>
            <person name="Corradi N."/>
            <person name="Keeling P.J."/>
        </authorList>
    </citation>
    <scope>NUCLEOTIDE SEQUENCE [LARGE SCALE GENOMIC DNA]</scope>
    <source>
        <strain evidence="7 8">SJ-2008</strain>
    </source>
</reference>
<dbReference type="HOGENOM" id="CLU_002678_2_1_1"/>
<dbReference type="EMBL" id="CP003520">
    <property type="protein sequence ID" value="AFN82688.1"/>
    <property type="molecule type" value="Genomic_DNA"/>
</dbReference>
<dbReference type="GO" id="GO:0000981">
    <property type="term" value="F:DNA-binding transcription factor activity, RNA polymerase II-specific"/>
    <property type="evidence" value="ECO:0007669"/>
    <property type="project" value="TreeGrafter"/>
</dbReference>
<keyword evidence="3 5" id="KW-0863">Zinc-finger</keyword>
<dbReference type="SUPFAM" id="SSF57667">
    <property type="entry name" value="beta-beta-alpha zinc fingers"/>
    <property type="match status" value="3"/>
</dbReference>
<dbReference type="OrthoDB" id="2188412at2759"/>
<keyword evidence="8" id="KW-1185">Reference proteome</keyword>
<evidence type="ECO:0000313" key="8">
    <source>
        <dbReference type="Proteomes" id="UP000010094"/>
    </source>
</evidence>
<dbReference type="GO" id="GO:0005634">
    <property type="term" value="C:nucleus"/>
    <property type="evidence" value="ECO:0007669"/>
    <property type="project" value="TreeGrafter"/>
</dbReference>
<dbReference type="PANTHER" id="PTHR24409:SF295">
    <property type="entry name" value="AZ2-RELATED"/>
    <property type="match status" value="1"/>
</dbReference>
<gene>
    <name evidence="7" type="ordered locus">EROM_030670</name>
</gene>
<feature type="domain" description="C2H2-type" evidence="6">
    <location>
        <begin position="47"/>
        <end position="69"/>
    </location>
</feature>
<feature type="domain" description="C2H2-type" evidence="6">
    <location>
        <begin position="99"/>
        <end position="121"/>
    </location>
</feature>
<evidence type="ECO:0000259" key="6">
    <source>
        <dbReference type="PROSITE" id="PS50157"/>
    </source>
</evidence>
<dbReference type="GO" id="GO:0000977">
    <property type="term" value="F:RNA polymerase II transcription regulatory region sequence-specific DNA binding"/>
    <property type="evidence" value="ECO:0007669"/>
    <property type="project" value="TreeGrafter"/>
</dbReference>
<evidence type="ECO:0000256" key="4">
    <source>
        <dbReference type="ARBA" id="ARBA00022833"/>
    </source>
</evidence>
<dbReference type="SMART" id="SM00355">
    <property type="entry name" value="ZnF_C2H2"/>
    <property type="match status" value="5"/>
</dbReference>
<dbReference type="FunFam" id="3.30.160.60:FF:000624">
    <property type="entry name" value="zinc finger protein 697"/>
    <property type="match status" value="1"/>
</dbReference>
<keyword evidence="2" id="KW-0677">Repeat</keyword>
<keyword evidence="4" id="KW-0862">Zinc</keyword>
<dbReference type="KEGG" id="ero:EROM_030670"/>
<dbReference type="VEuPathDB" id="MicrosporidiaDB:EROM_030670"/>
<dbReference type="PROSITE" id="PS50157">
    <property type="entry name" value="ZINC_FINGER_C2H2_2"/>
    <property type="match status" value="4"/>
</dbReference>
<dbReference type="AlphaFoldDB" id="I6ZHM6"/>
<feature type="domain" description="C2H2-type" evidence="6">
    <location>
        <begin position="133"/>
        <end position="161"/>
    </location>
</feature>
<evidence type="ECO:0000256" key="3">
    <source>
        <dbReference type="ARBA" id="ARBA00022771"/>
    </source>
</evidence>
<evidence type="ECO:0000313" key="7">
    <source>
        <dbReference type="EMBL" id="AFN82688.1"/>
    </source>
</evidence>
<name>I6ZHM6_ENCRO</name>
<dbReference type="Pfam" id="PF00096">
    <property type="entry name" value="zf-C2H2"/>
    <property type="match status" value="5"/>
</dbReference>
<dbReference type="PROSITE" id="PS00028">
    <property type="entry name" value="ZINC_FINGER_C2H2_1"/>
    <property type="match status" value="3"/>
</dbReference>
<dbReference type="Proteomes" id="UP000010094">
    <property type="component" value="Chromosome III"/>
</dbReference>
<dbReference type="RefSeq" id="XP_009264185.1">
    <property type="nucleotide sequence ID" value="XM_009265910.1"/>
</dbReference>
<dbReference type="PANTHER" id="PTHR24409">
    <property type="entry name" value="ZINC FINGER PROTEIN 142"/>
    <property type="match status" value="1"/>
</dbReference>
<dbReference type="GeneID" id="20520978"/>
<evidence type="ECO:0000256" key="1">
    <source>
        <dbReference type="ARBA" id="ARBA00022723"/>
    </source>
</evidence>
<proteinExistence type="predicted"/>
<dbReference type="Gene3D" id="3.30.160.60">
    <property type="entry name" value="Classic Zinc Finger"/>
    <property type="match status" value="4"/>
</dbReference>
<dbReference type="GO" id="GO:0008270">
    <property type="term" value="F:zinc ion binding"/>
    <property type="evidence" value="ECO:0007669"/>
    <property type="project" value="UniProtKB-KW"/>
</dbReference>
<organism evidence="7 8">
    <name type="scientific">Encephalitozoon romaleae (strain SJ-2008)</name>
    <name type="common">Microsporidian parasite</name>
    <dbReference type="NCBI Taxonomy" id="1178016"/>
    <lineage>
        <taxon>Eukaryota</taxon>
        <taxon>Fungi</taxon>
        <taxon>Fungi incertae sedis</taxon>
        <taxon>Microsporidia</taxon>
        <taxon>Unikaryonidae</taxon>
        <taxon>Encephalitozoon</taxon>
    </lineage>
</organism>
<accession>I6ZHM6</accession>
<feature type="domain" description="C2H2-type" evidence="6">
    <location>
        <begin position="17"/>
        <end position="46"/>
    </location>
</feature>
<dbReference type="InterPro" id="IPR013087">
    <property type="entry name" value="Znf_C2H2_type"/>
</dbReference>
<keyword evidence="1" id="KW-0479">Metal-binding</keyword>
<sequence>MTIIKFFCSNCPWSMTFQCHFEGCEKSFPRRSKLNDHLNTHTKNRPYKCDMCEKSYMKNSHLSVHKKTHFPPEFECPRCGRMCHTRDKLSKHQKTCLEYKCDTCGKKYKKKSWFDAHVESHHVKIFNVRKLRHVCEYCKFEFSRKGNLLTHIRSVHFLVKPFKCLCGKEYAHNTSLHSHKKRCVL</sequence>